<dbReference type="RefSeq" id="WP_101072981.1">
    <property type="nucleotide sequence ID" value="NZ_PISP01000001.1"/>
</dbReference>
<evidence type="ECO:0000259" key="4">
    <source>
        <dbReference type="Pfam" id="PF11380"/>
    </source>
</evidence>
<reference evidence="6 7" key="1">
    <citation type="submission" date="2017-11" db="EMBL/GenBank/DDBJ databases">
        <title>Rhodohalobacter 15182 sp. nov., isolated from a salt lake.</title>
        <authorList>
            <person name="Han S."/>
        </authorList>
    </citation>
    <scope>NUCLEOTIDE SEQUENCE [LARGE SCALE GENOMIC DNA]</scope>
    <source>
        <strain evidence="6 7">15182</strain>
    </source>
</reference>
<dbReference type="AlphaFoldDB" id="A0A2N0VMH3"/>
<evidence type="ECO:0000313" key="7">
    <source>
        <dbReference type="Proteomes" id="UP000233398"/>
    </source>
</evidence>
<keyword evidence="3" id="KW-0270">Exopolysaccharide synthesis</keyword>
<dbReference type="PANTHER" id="PTHR24045">
    <property type="match status" value="1"/>
</dbReference>
<evidence type="ECO:0000256" key="2">
    <source>
        <dbReference type="ARBA" id="ARBA00022679"/>
    </source>
</evidence>
<dbReference type="PANTHER" id="PTHR24045:SF0">
    <property type="entry name" value="N-ACETYLGLUCOSAMINE-1-PHOSPHOTRANSFERASE SUBUNITS ALPHA_BETA"/>
    <property type="match status" value="1"/>
</dbReference>
<evidence type="ECO:0000259" key="5">
    <source>
        <dbReference type="Pfam" id="PF17101"/>
    </source>
</evidence>
<dbReference type="Proteomes" id="UP000233398">
    <property type="component" value="Unassembled WGS sequence"/>
</dbReference>
<dbReference type="Pfam" id="PF11380">
    <property type="entry name" value="Stealth_CR2"/>
    <property type="match status" value="1"/>
</dbReference>
<gene>
    <name evidence="6" type="ORF">CWD77_07300</name>
</gene>
<organism evidence="6 7">
    <name type="scientific">Rhodohalobacter barkolensis</name>
    <dbReference type="NCBI Taxonomy" id="2053187"/>
    <lineage>
        <taxon>Bacteria</taxon>
        <taxon>Pseudomonadati</taxon>
        <taxon>Balneolota</taxon>
        <taxon>Balneolia</taxon>
        <taxon>Balneolales</taxon>
        <taxon>Balneolaceae</taxon>
        <taxon>Rhodohalobacter</taxon>
    </lineage>
</organism>
<dbReference type="Pfam" id="PF17101">
    <property type="entry name" value="Stealth_CR1"/>
    <property type="match status" value="1"/>
</dbReference>
<dbReference type="EMBL" id="PISP01000001">
    <property type="protein sequence ID" value="PKD45406.1"/>
    <property type="molecule type" value="Genomic_DNA"/>
</dbReference>
<dbReference type="InterPro" id="IPR031358">
    <property type="entry name" value="Stealth_CR1"/>
</dbReference>
<feature type="domain" description="Stealth protein CR2 conserved region 2" evidence="4">
    <location>
        <begin position="50"/>
        <end position="156"/>
    </location>
</feature>
<dbReference type="GO" id="GO:0000271">
    <property type="term" value="P:polysaccharide biosynthetic process"/>
    <property type="evidence" value="ECO:0007669"/>
    <property type="project" value="UniProtKB-KW"/>
</dbReference>
<dbReference type="OrthoDB" id="9776077at2"/>
<evidence type="ECO:0000256" key="1">
    <source>
        <dbReference type="ARBA" id="ARBA00007583"/>
    </source>
</evidence>
<protein>
    <submittedName>
        <fullName evidence="6">Capsular biosynthesis protein</fullName>
    </submittedName>
</protein>
<comment type="caution">
    <text evidence="6">The sequence shown here is derived from an EMBL/GenBank/DDBJ whole genome shotgun (WGS) entry which is preliminary data.</text>
</comment>
<keyword evidence="2" id="KW-0808">Transferase</keyword>
<accession>A0A2N0VMH3</accession>
<name>A0A2N0VMH3_9BACT</name>
<feature type="domain" description="Stealth protein CR1 conserved region 1" evidence="5">
    <location>
        <begin position="9"/>
        <end position="33"/>
    </location>
</feature>
<dbReference type="InterPro" id="IPR047141">
    <property type="entry name" value="Stealth"/>
</dbReference>
<comment type="similarity">
    <text evidence="1">Belongs to the stealth family.</text>
</comment>
<dbReference type="InterPro" id="IPR021520">
    <property type="entry name" value="Stealth_CR2"/>
</dbReference>
<sequence>MSHNQTDTIDAVVTWVDGNDPIHQKKRINALRESKLISTDHLTTGEQKTRFIDNGELKFCITSIRKFAPWVRYIYLVTDNQTPDFLEEEFIDKYKVNVVDHKEIFQSYESALPTFNSRTIETAIWRIPGLAEKFIYFNDDFVLTSPLQKDHFFNNGNVVIRGRLRRMGSYGKWRMHLNHIYSKTIKKFLGITYSMHLLYQIRSAQLAGFDNKYYYVPHVPHPVRKSTIATFFEENPDLFEKNIQYKFRDTDQFSAMYLAYHLEIANKNAELVSPDKALMINGEMDFSGMLNRKIKAIKDEKNAFLCIQGMEKVNSKQKKHLMRTLSALTEMD</sequence>
<keyword evidence="7" id="KW-1185">Reference proteome</keyword>
<evidence type="ECO:0000313" key="6">
    <source>
        <dbReference type="EMBL" id="PKD45406.1"/>
    </source>
</evidence>
<evidence type="ECO:0000256" key="3">
    <source>
        <dbReference type="ARBA" id="ARBA00023169"/>
    </source>
</evidence>
<proteinExistence type="inferred from homology"/>
<dbReference type="GO" id="GO:0016772">
    <property type="term" value="F:transferase activity, transferring phosphorus-containing groups"/>
    <property type="evidence" value="ECO:0007669"/>
    <property type="project" value="InterPro"/>
</dbReference>